<sequence length="818" mass="92071">MSNPVYGKKAIASRNGQKLPIALWLLIIGLIIFMVWAPFQAGLFNGLVSTFEKPIYWAVILGSLLLLVGIFAFFNKFKLEDQRDWTAIAVLLLPITYVLALITAASHFYATNAVLIQCLYAFIFIIGLYLLQNKQANSIIETSMITVGYLTILFGLLNWLGQGRLASSIVGWFTPTVINGQYNQAVWIDSNGPRLASVFQYPNTYAAFLMAFFFVAIFAITRSKKWYGQAIHAFALVPIVLSILLTLSRGGLMFLPVVFIVLLLFLKPAKQVLWILYCLIAGVGTLLIAKPVTELGQQFHLGQIGDPAKGWFYVLGASLITAVLACLIQRYVAPRLESSMSKLTEKKFSNLWLPIGSVVAVGLLIALFLGTNLKHILPGNIGERLENINLQQHSVLERLTFYKDAAKVVKDYPIIGAGGGAWASIYEKYQNNPYTSRQAHSFFMQYLVEVGLLGFIIFMAFILFIFYKYIRGYMRSEEHERDSYFVYFIVVFSILIHSMMDFNMSYVFIGILVFLGLGGMVAAMDNQPVKRFALKPGNVRVIYSGVLVVTSVVLIFTSIRYIQANDAVIKGRELMTTSNDFNEIKAPLDQALDKRSDLPDAVLNMNALLQAGYEQTQDESFFTVDYDLLISALKKEPYDKNLYNQLIILHQKKGSNNQAYEVLKDNADRYAWDMGWYEKLIAQSFELGYQSLGEQDAEKKVYYFKSGMDAYQHVVDGVEHLKTLPAGQFQGNPFYITTSMTLNAGKIQFMLNNPAEAAEILKQGITEDLSEATNQEIIRWYLAALQKTGTNDQPLYDQYIQIDPTAKDAIDQLAQMTF</sequence>
<feature type="transmembrane region" description="Helical" evidence="5">
    <location>
        <begin position="86"/>
        <end position="108"/>
    </location>
</feature>
<feature type="transmembrane region" description="Helical" evidence="5">
    <location>
        <begin position="55"/>
        <end position="74"/>
    </location>
</feature>
<dbReference type="RefSeq" id="WP_127194176.1">
    <property type="nucleotide sequence ID" value="NZ_RZNY01000024.1"/>
</dbReference>
<evidence type="ECO:0000256" key="3">
    <source>
        <dbReference type="ARBA" id="ARBA00022989"/>
    </source>
</evidence>
<dbReference type="Pfam" id="PF04932">
    <property type="entry name" value="Wzy_C"/>
    <property type="match status" value="1"/>
</dbReference>
<name>A0A3S1BME5_9BACL</name>
<dbReference type="InterPro" id="IPR051533">
    <property type="entry name" value="WaaL-like"/>
</dbReference>
<accession>A0A3S1BME5</accession>
<feature type="transmembrane region" description="Helical" evidence="5">
    <location>
        <begin position="506"/>
        <end position="529"/>
    </location>
</feature>
<feature type="transmembrane region" description="Helical" evidence="5">
    <location>
        <begin position="272"/>
        <end position="289"/>
    </location>
</feature>
<protein>
    <submittedName>
        <fullName evidence="7">Polymerase</fullName>
    </submittedName>
</protein>
<keyword evidence="4 5" id="KW-0472">Membrane</keyword>
<dbReference type="GO" id="GO:0016020">
    <property type="term" value="C:membrane"/>
    <property type="evidence" value="ECO:0007669"/>
    <property type="project" value="UniProtKB-SubCell"/>
</dbReference>
<feature type="transmembrane region" description="Helical" evidence="5">
    <location>
        <begin position="541"/>
        <end position="562"/>
    </location>
</feature>
<dbReference type="Proteomes" id="UP000279446">
    <property type="component" value="Unassembled WGS sequence"/>
</dbReference>
<feature type="domain" description="O-antigen ligase-related" evidence="6">
    <location>
        <begin position="318"/>
        <end position="459"/>
    </location>
</feature>
<evidence type="ECO:0000256" key="5">
    <source>
        <dbReference type="SAM" id="Phobius"/>
    </source>
</evidence>
<dbReference type="AlphaFoldDB" id="A0A3S1BME5"/>
<evidence type="ECO:0000259" key="6">
    <source>
        <dbReference type="Pfam" id="PF04932"/>
    </source>
</evidence>
<feature type="transmembrane region" description="Helical" evidence="5">
    <location>
        <begin position="143"/>
        <end position="161"/>
    </location>
</feature>
<feature type="transmembrane region" description="Helical" evidence="5">
    <location>
        <begin position="446"/>
        <end position="470"/>
    </location>
</feature>
<gene>
    <name evidence="7" type="ORF">EJP82_21815</name>
</gene>
<feature type="transmembrane region" description="Helical" evidence="5">
    <location>
        <begin position="482"/>
        <end position="500"/>
    </location>
</feature>
<evidence type="ECO:0000256" key="4">
    <source>
        <dbReference type="ARBA" id="ARBA00023136"/>
    </source>
</evidence>
<dbReference type="InterPro" id="IPR007016">
    <property type="entry name" value="O-antigen_ligase-rel_domated"/>
</dbReference>
<evidence type="ECO:0000313" key="8">
    <source>
        <dbReference type="Proteomes" id="UP000279446"/>
    </source>
</evidence>
<organism evidence="7 8">
    <name type="scientific">Paenibacillus anaericanus</name>
    <dbReference type="NCBI Taxonomy" id="170367"/>
    <lineage>
        <taxon>Bacteria</taxon>
        <taxon>Bacillati</taxon>
        <taxon>Bacillota</taxon>
        <taxon>Bacilli</taxon>
        <taxon>Bacillales</taxon>
        <taxon>Paenibacillaceae</taxon>
        <taxon>Paenibacillus</taxon>
    </lineage>
</organism>
<feature type="transmembrane region" description="Helical" evidence="5">
    <location>
        <begin position="114"/>
        <end position="131"/>
    </location>
</feature>
<evidence type="ECO:0000256" key="1">
    <source>
        <dbReference type="ARBA" id="ARBA00004141"/>
    </source>
</evidence>
<keyword evidence="8" id="KW-1185">Reference proteome</keyword>
<keyword evidence="2 5" id="KW-0812">Transmembrane</keyword>
<dbReference type="PANTHER" id="PTHR37422">
    <property type="entry name" value="TEICHURONIC ACID BIOSYNTHESIS PROTEIN TUAE"/>
    <property type="match status" value="1"/>
</dbReference>
<feature type="transmembrane region" description="Helical" evidence="5">
    <location>
        <begin position="21"/>
        <end position="43"/>
    </location>
</feature>
<evidence type="ECO:0000313" key="7">
    <source>
        <dbReference type="EMBL" id="RUT42870.1"/>
    </source>
</evidence>
<feature type="transmembrane region" description="Helical" evidence="5">
    <location>
        <begin position="310"/>
        <end position="331"/>
    </location>
</feature>
<dbReference type="EMBL" id="RZNY01000024">
    <property type="protein sequence ID" value="RUT42870.1"/>
    <property type="molecule type" value="Genomic_DNA"/>
</dbReference>
<comment type="caution">
    <text evidence="7">The sequence shown here is derived from an EMBL/GenBank/DDBJ whole genome shotgun (WGS) entry which is preliminary data.</text>
</comment>
<feature type="transmembrane region" description="Helical" evidence="5">
    <location>
        <begin position="233"/>
        <end position="266"/>
    </location>
</feature>
<feature type="transmembrane region" description="Helical" evidence="5">
    <location>
        <begin position="351"/>
        <end position="370"/>
    </location>
</feature>
<evidence type="ECO:0000256" key="2">
    <source>
        <dbReference type="ARBA" id="ARBA00022692"/>
    </source>
</evidence>
<keyword evidence="3 5" id="KW-1133">Transmembrane helix</keyword>
<dbReference type="OrthoDB" id="1808577at2"/>
<comment type="subcellular location">
    <subcellularLocation>
        <location evidence="1">Membrane</location>
        <topology evidence="1">Multi-pass membrane protein</topology>
    </subcellularLocation>
</comment>
<feature type="transmembrane region" description="Helical" evidence="5">
    <location>
        <begin position="204"/>
        <end position="221"/>
    </location>
</feature>
<dbReference type="PANTHER" id="PTHR37422:SF13">
    <property type="entry name" value="LIPOPOLYSACCHARIDE BIOSYNTHESIS PROTEIN PA4999-RELATED"/>
    <property type="match status" value="1"/>
</dbReference>
<proteinExistence type="predicted"/>
<reference evidence="7 8" key="1">
    <citation type="submission" date="2018-12" db="EMBL/GenBank/DDBJ databases">
        <authorList>
            <person name="Sun L."/>
            <person name="Chen Z."/>
        </authorList>
    </citation>
    <scope>NUCLEOTIDE SEQUENCE [LARGE SCALE GENOMIC DNA]</scope>
    <source>
        <strain evidence="7 8">DSM 15890</strain>
    </source>
</reference>